<dbReference type="PIRSF" id="PIRSF005461">
    <property type="entry name" value="23S_rRNA_mtase"/>
    <property type="match status" value="1"/>
</dbReference>
<evidence type="ECO:0000256" key="5">
    <source>
        <dbReference type="ARBA" id="ARBA00022691"/>
    </source>
</evidence>
<dbReference type="GeneID" id="11533079"/>
<evidence type="ECO:0000256" key="6">
    <source>
        <dbReference type="ARBA" id="ARBA00041184"/>
    </source>
</evidence>
<dbReference type="AlphaFoldDB" id="G8BYY1"/>
<keyword evidence="2" id="KW-0698">rRNA processing</keyword>
<feature type="active site" description="Proton acceptor" evidence="7">
    <location>
        <position position="258"/>
    </location>
</feature>
<dbReference type="SUPFAM" id="SSF53335">
    <property type="entry name" value="S-adenosyl-L-methionine-dependent methyltransferases"/>
    <property type="match status" value="1"/>
</dbReference>
<dbReference type="RefSeq" id="XP_003687507.1">
    <property type="nucleotide sequence ID" value="XM_003687459.1"/>
</dbReference>
<dbReference type="EMBL" id="HE612865">
    <property type="protein sequence ID" value="CCE65073.1"/>
    <property type="molecule type" value="Genomic_DNA"/>
</dbReference>
<dbReference type="InterPro" id="IPR029063">
    <property type="entry name" value="SAM-dependent_MTases_sf"/>
</dbReference>
<name>G8BYY1_TETPH</name>
<dbReference type="OrthoDB" id="20105at2759"/>
<proteinExistence type="inferred from homology"/>
<evidence type="ECO:0000313" key="10">
    <source>
        <dbReference type="Proteomes" id="UP000005666"/>
    </source>
</evidence>
<organism evidence="9 10">
    <name type="scientific">Tetrapisispora phaffii (strain ATCC 24235 / CBS 4417 / NBRC 1672 / NRRL Y-8282 / UCD 70-5)</name>
    <name type="common">Yeast</name>
    <name type="synonym">Fabospora phaffii</name>
    <dbReference type="NCBI Taxonomy" id="1071381"/>
    <lineage>
        <taxon>Eukaryota</taxon>
        <taxon>Fungi</taxon>
        <taxon>Dikarya</taxon>
        <taxon>Ascomycota</taxon>
        <taxon>Saccharomycotina</taxon>
        <taxon>Saccharomycetes</taxon>
        <taxon>Saccharomycetales</taxon>
        <taxon>Saccharomycetaceae</taxon>
        <taxon>Tetrapisispora</taxon>
    </lineage>
</organism>
<dbReference type="InterPro" id="IPR050082">
    <property type="entry name" value="RNA_methyltr_RlmE"/>
</dbReference>
<dbReference type="PANTHER" id="PTHR10920">
    <property type="entry name" value="RIBOSOMAL RNA METHYLTRANSFERASE"/>
    <property type="match status" value="1"/>
</dbReference>
<dbReference type="GO" id="GO:0008650">
    <property type="term" value="F:rRNA (uridine-2'-O-)-methyltransferase activity"/>
    <property type="evidence" value="ECO:0007669"/>
    <property type="project" value="TreeGrafter"/>
</dbReference>
<evidence type="ECO:0000259" key="8">
    <source>
        <dbReference type="Pfam" id="PF01728"/>
    </source>
</evidence>
<dbReference type="Gene3D" id="3.40.50.150">
    <property type="entry name" value="Vaccinia Virus protein VP39"/>
    <property type="match status" value="1"/>
</dbReference>
<reference evidence="9 10" key="1">
    <citation type="journal article" date="2011" name="Proc. Natl. Acad. Sci. U.S.A.">
        <title>Evolutionary erosion of yeast sex chromosomes by mating-type switching accidents.</title>
        <authorList>
            <person name="Gordon J.L."/>
            <person name="Armisen D."/>
            <person name="Proux-Wera E."/>
            <person name="Oheigeartaigh S.S."/>
            <person name="Byrne K.P."/>
            <person name="Wolfe K.H."/>
        </authorList>
    </citation>
    <scope>NUCLEOTIDE SEQUENCE [LARGE SCALE GENOMIC DNA]</scope>
    <source>
        <strain evidence="10">ATCC 24235 / CBS 4417 / NBRC 1672 / NRRL Y-8282 / UCD 70-5</strain>
    </source>
</reference>
<protein>
    <recommendedName>
        <fullName evidence="6">rRNA methyltransferase 2, mitochondrial</fullName>
    </recommendedName>
</protein>
<keyword evidence="3" id="KW-0489">Methyltransferase</keyword>
<dbReference type="KEGG" id="tpf:TPHA_0J02530"/>
<gene>
    <name evidence="9" type="primary">TPHA0J02530</name>
    <name evidence="9" type="ordered locus">TPHA_0J02530</name>
</gene>
<comment type="similarity">
    <text evidence="1">Belongs to the class I-like SAM-binding methyltransferase superfamily. RNA methyltransferase RlmE family.</text>
</comment>
<dbReference type="STRING" id="1071381.G8BYY1"/>
<dbReference type="GO" id="GO:0005739">
    <property type="term" value="C:mitochondrion"/>
    <property type="evidence" value="ECO:0007669"/>
    <property type="project" value="TreeGrafter"/>
</dbReference>
<dbReference type="OMA" id="WSQVAVN"/>
<dbReference type="Proteomes" id="UP000005666">
    <property type="component" value="Chromosome 10"/>
</dbReference>
<keyword evidence="5 7" id="KW-0949">S-adenosyl-L-methionine</keyword>
<evidence type="ECO:0000256" key="3">
    <source>
        <dbReference type="ARBA" id="ARBA00022603"/>
    </source>
</evidence>
<evidence type="ECO:0000313" key="9">
    <source>
        <dbReference type="EMBL" id="CCE65073.1"/>
    </source>
</evidence>
<evidence type="ECO:0000256" key="4">
    <source>
        <dbReference type="ARBA" id="ARBA00022679"/>
    </source>
</evidence>
<dbReference type="PANTHER" id="PTHR10920:SF18">
    <property type="entry name" value="RRNA METHYLTRANSFERASE 2, MITOCHONDRIAL"/>
    <property type="match status" value="1"/>
</dbReference>
<dbReference type="eggNOG" id="KOG4589">
    <property type="taxonomic scope" value="Eukaryota"/>
</dbReference>
<evidence type="ECO:0000256" key="2">
    <source>
        <dbReference type="ARBA" id="ARBA00022552"/>
    </source>
</evidence>
<evidence type="ECO:0000256" key="7">
    <source>
        <dbReference type="PIRSR" id="PIRSR005461-1"/>
    </source>
</evidence>
<dbReference type="InterPro" id="IPR002877">
    <property type="entry name" value="RNA_MeTrfase_FtsJ_dom"/>
</dbReference>
<dbReference type="Pfam" id="PF01728">
    <property type="entry name" value="FtsJ"/>
    <property type="match status" value="1"/>
</dbReference>
<feature type="domain" description="Ribosomal RNA methyltransferase FtsJ" evidence="8">
    <location>
        <begin position="57"/>
        <end position="301"/>
    </location>
</feature>
<accession>G8BYY1</accession>
<dbReference type="InterPro" id="IPR015507">
    <property type="entry name" value="rRNA-MeTfrase_E"/>
</dbReference>
<evidence type="ECO:0000256" key="1">
    <source>
        <dbReference type="ARBA" id="ARBA00009258"/>
    </source>
</evidence>
<dbReference type="HOGENOM" id="CLU_009422_2_0_1"/>
<sequence>MFPLGYPLLVSRAIFRGVLLRRCVRLQSGKSRSSSQNKWLDRQSNDHYTKEAKLQDFKSRAAFKLIEIDDKFQLFKRNQHQSILDLGFAPGAWSQVARMRSNENSVILGVDILACKPPKGVNSIQANILSKKTQEYIRWFFRDNFNLNRVDTLDKVKGFLHDDDNNITNNNSQDATSPENFENTVRSRYPVDVIVSDMYDISSPNTGYWNNLTNMPYYRLANTTGIKIKDHEQSIDLCDAALVTAIDLLKPGGAFVCKIYTGKSDADFKRRLRHVFNKVASFKPLASRQESKETYFVGLQKKANVDKLKVFTE</sequence>
<dbReference type="HAMAP" id="MF_01547">
    <property type="entry name" value="RNA_methyltr_E"/>
    <property type="match status" value="1"/>
</dbReference>
<keyword evidence="10" id="KW-1185">Reference proteome</keyword>
<keyword evidence="4" id="KW-0808">Transferase</keyword>